<feature type="signal peptide" evidence="6">
    <location>
        <begin position="1"/>
        <end position="19"/>
    </location>
</feature>
<feature type="chain" id="PRO_5014402969" description="Sushi domain-containing protein" evidence="6">
    <location>
        <begin position="20"/>
        <end position="647"/>
    </location>
</feature>
<feature type="compositionally biased region" description="Polar residues" evidence="4">
    <location>
        <begin position="549"/>
        <end position="560"/>
    </location>
</feature>
<keyword evidence="2 3" id="KW-1015">Disulfide bond</keyword>
<dbReference type="Proteomes" id="UP000235965">
    <property type="component" value="Unassembled WGS sequence"/>
</dbReference>
<dbReference type="Gene3D" id="2.10.70.10">
    <property type="entry name" value="Complement Module, domain 1"/>
    <property type="match status" value="4"/>
</dbReference>
<dbReference type="EMBL" id="NEVH01015818">
    <property type="protein sequence ID" value="PNF26678.1"/>
    <property type="molecule type" value="Genomic_DNA"/>
</dbReference>
<evidence type="ECO:0000256" key="4">
    <source>
        <dbReference type="SAM" id="MobiDB-lite"/>
    </source>
</evidence>
<dbReference type="InterPro" id="IPR035976">
    <property type="entry name" value="Sushi/SCR/CCP_sf"/>
</dbReference>
<reference evidence="8 9" key="1">
    <citation type="submission" date="2017-12" db="EMBL/GenBank/DDBJ databases">
        <title>Hemimetabolous genomes reveal molecular basis of termite eusociality.</title>
        <authorList>
            <person name="Harrison M.C."/>
            <person name="Jongepier E."/>
            <person name="Robertson H.M."/>
            <person name="Arning N."/>
            <person name="Bitard-Feildel T."/>
            <person name="Chao H."/>
            <person name="Childers C.P."/>
            <person name="Dinh H."/>
            <person name="Doddapaneni H."/>
            <person name="Dugan S."/>
            <person name="Gowin J."/>
            <person name="Greiner C."/>
            <person name="Han Y."/>
            <person name="Hu H."/>
            <person name="Hughes D.S.T."/>
            <person name="Huylmans A.-K."/>
            <person name="Kemena C."/>
            <person name="Kremer L.P.M."/>
            <person name="Lee S.L."/>
            <person name="Lopez-Ezquerra A."/>
            <person name="Mallet L."/>
            <person name="Monroy-Kuhn J.M."/>
            <person name="Moser A."/>
            <person name="Murali S.C."/>
            <person name="Muzny D.M."/>
            <person name="Otani S."/>
            <person name="Piulachs M.-D."/>
            <person name="Poelchau M."/>
            <person name="Qu J."/>
            <person name="Schaub F."/>
            <person name="Wada-Katsumata A."/>
            <person name="Worley K.C."/>
            <person name="Xie Q."/>
            <person name="Ylla G."/>
            <person name="Poulsen M."/>
            <person name="Gibbs R.A."/>
            <person name="Schal C."/>
            <person name="Richards S."/>
            <person name="Belles X."/>
            <person name="Korb J."/>
            <person name="Bornberg-Bauer E."/>
        </authorList>
    </citation>
    <scope>NUCLEOTIDE SEQUENCE [LARGE SCALE GENOMIC DNA]</scope>
    <source>
        <tissue evidence="8">Whole body</tissue>
    </source>
</reference>
<evidence type="ECO:0000256" key="5">
    <source>
        <dbReference type="SAM" id="Phobius"/>
    </source>
</evidence>
<dbReference type="SMART" id="SM00032">
    <property type="entry name" value="CCP"/>
    <property type="match status" value="5"/>
</dbReference>
<feature type="compositionally biased region" description="Acidic residues" evidence="4">
    <location>
        <begin position="231"/>
        <end position="244"/>
    </location>
</feature>
<evidence type="ECO:0000259" key="7">
    <source>
        <dbReference type="PROSITE" id="PS50923"/>
    </source>
</evidence>
<keyword evidence="5" id="KW-1133">Transmembrane helix</keyword>
<feature type="domain" description="Sushi" evidence="7">
    <location>
        <begin position="33"/>
        <end position="91"/>
    </location>
</feature>
<dbReference type="AlphaFoldDB" id="A0A2J7QDM1"/>
<organism evidence="8 9">
    <name type="scientific">Cryptotermes secundus</name>
    <dbReference type="NCBI Taxonomy" id="105785"/>
    <lineage>
        <taxon>Eukaryota</taxon>
        <taxon>Metazoa</taxon>
        <taxon>Ecdysozoa</taxon>
        <taxon>Arthropoda</taxon>
        <taxon>Hexapoda</taxon>
        <taxon>Insecta</taxon>
        <taxon>Pterygota</taxon>
        <taxon>Neoptera</taxon>
        <taxon>Polyneoptera</taxon>
        <taxon>Dictyoptera</taxon>
        <taxon>Blattodea</taxon>
        <taxon>Blattoidea</taxon>
        <taxon>Termitoidae</taxon>
        <taxon>Kalotermitidae</taxon>
        <taxon>Cryptotermitinae</taxon>
        <taxon>Cryptotermes</taxon>
    </lineage>
</organism>
<dbReference type="InterPro" id="IPR051277">
    <property type="entry name" value="SEZ6_CSMD_C4BPB_Regulators"/>
</dbReference>
<evidence type="ECO:0000313" key="8">
    <source>
        <dbReference type="EMBL" id="PNF26678.1"/>
    </source>
</evidence>
<name>A0A2J7QDM1_9NEOP</name>
<feature type="disulfide bond" evidence="3">
    <location>
        <begin position="62"/>
        <end position="89"/>
    </location>
</feature>
<evidence type="ECO:0000256" key="6">
    <source>
        <dbReference type="SAM" id="SignalP"/>
    </source>
</evidence>
<evidence type="ECO:0000256" key="3">
    <source>
        <dbReference type="PROSITE-ProRule" id="PRU00302"/>
    </source>
</evidence>
<dbReference type="PROSITE" id="PS50923">
    <property type="entry name" value="SUSHI"/>
    <property type="match status" value="4"/>
</dbReference>
<dbReference type="SUPFAM" id="SSF57535">
    <property type="entry name" value="Complement control module/SCR domain"/>
    <property type="match status" value="4"/>
</dbReference>
<feature type="compositionally biased region" description="Low complexity" evidence="4">
    <location>
        <begin position="530"/>
        <end position="542"/>
    </location>
</feature>
<dbReference type="InParanoid" id="A0A2J7QDM1"/>
<keyword evidence="6" id="KW-0732">Signal</keyword>
<keyword evidence="5" id="KW-0472">Membrane</keyword>
<feature type="region of interest" description="Disordered" evidence="4">
    <location>
        <begin position="224"/>
        <end position="252"/>
    </location>
</feature>
<feature type="domain" description="Sushi" evidence="7">
    <location>
        <begin position="316"/>
        <end position="378"/>
    </location>
</feature>
<feature type="transmembrane region" description="Helical" evidence="5">
    <location>
        <begin position="411"/>
        <end position="434"/>
    </location>
</feature>
<keyword evidence="1" id="KW-0677">Repeat</keyword>
<dbReference type="STRING" id="105785.A0A2J7QDM1"/>
<dbReference type="InterPro" id="IPR000436">
    <property type="entry name" value="Sushi_SCR_CCP_dom"/>
</dbReference>
<feature type="domain" description="Sushi" evidence="7">
    <location>
        <begin position="160"/>
        <end position="227"/>
    </location>
</feature>
<keyword evidence="9" id="KW-1185">Reference proteome</keyword>
<keyword evidence="3" id="KW-0768">Sushi</keyword>
<feature type="domain" description="Sushi" evidence="7">
    <location>
        <begin position="94"/>
        <end position="159"/>
    </location>
</feature>
<keyword evidence="5" id="KW-0812">Transmembrane</keyword>
<accession>A0A2J7QDM1</accession>
<gene>
    <name evidence="8" type="ORF">B7P43_G04783</name>
</gene>
<evidence type="ECO:0000313" key="9">
    <source>
        <dbReference type="Proteomes" id="UP000235965"/>
    </source>
</evidence>
<sequence length="647" mass="70158">MNYTESFFLFLVLWSELSASEFMKNRTEVIPISRCPEFGDPGKGVITEVLVVGDKEVLHVECEPGHDLMGPPKILCVDGHWEHVQKPQCSKKTHCCPSPPFLRNAEVRFEGMQDSEKTYRQGSRATYNCGEGFHLSPPSSKIRICKDGYWTGPQGRCIANGCQMPPEIAYGYYVLESAREDDSMAHVSVGQRAHYNCNLGYILTGPASLQCLDSGDWSPRLPPHCTPANSEMEEEEEEEEAEETDCPRLPAAPHTRAVTLRGRQNANSAAPGTELELRCEPGYRDARLPCQPALLRCEKATWQIVQGALLECIPVEGCVSPPSIEHGSLFGPATDGRYHVHGEVAYACQPGFTLYGYSVLTCAPSGCWEPTDLPECRRDLSLSPEDYKLYWPSHSSEGRDQSVGLEDTVTLLVSLVTGLGVMLILLGVCLVVVCRRHRHRGAPHSPPRNSSPPLIYDPDRVALIADGAQLGESSLPSYEEAVRERCNAGGMGLLSGGLVPHRSHRGPHWTALGTGGRRTRADSAHVTRQSSSTSHTASLRSGSAGGDSMGSTDTMTPSEVSTNVTLDTVSSHTCSSGSQNASCRAICGSLASFDTSSVLNTEGVPLLEESEHEDGVQGPDSTKLVMVDQSLMDNASSKCRHNSSDLV</sequence>
<comment type="caution">
    <text evidence="8">The sequence shown here is derived from an EMBL/GenBank/DDBJ whole genome shotgun (WGS) entry which is preliminary data.</text>
</comment>
<comment type="caution">
    <text evidence="3">Lacks conserved residue(s) required for the propagation of feature annotation.</text>
</comment>
<feature type="region of interest" description="Disordered" evidence="4">
    <location>
        <begin position="498"/>
        <end position="560"/>
    </location>
</feature>
<dbReference type="OrthoDB" id="6127264at2759"/>
<dbReference type="CDD" id="cd00033">
    <property type="entry name" value="CCP"/>
    <property type="match status" value="3"/>
</dbReference>
<dbReference type="PANTHER" id="PTHR45656">
    <property type="entry name" value="PROTEIN CBR-CLEC-78"/>
    <property type="match status" value="1"/>
</dbReference>
<evidence type="ECO:0000256" key="1">
    <source>
        <dbReference type="ARBA" id="ARBA00022737"/>
    </source>
</evidence>
<proteinExistence type="predicted"/>
<evidence type="ECO:0000256" key="2">
    <source>
        <dbReference type="ARBA" id="ARBA00023157"/>
    </source>
</evidence>
<dbReference type="Pfam" id="PF00084">
    <property type="entry name" value="Sushi"/>
    <property type="match status" value="4"/>
</dbReference>
<dbReference type="PANTHER" id="PTHR45656:SF3">
    <property type="entry name" value="CUB AND SUSHI DOMAIN-CONTAINING PROTEIN 1"/>
    <property type="match status" value="1"/>
</dbReference>
<protein>
    <recommendedName>
        <fullName evidence="7">Sushi domain-containing protein</fullName>
    </recommendedName>
</protein>